<feature type="region of interest" description="Disordered" evidence="1">
    <location>
        <begin position="174"/>
        <end position="210"/>
    </location>
</feature>
<accession>A0ABV6VZ45</accession>
<comment type="caution">
    <text evidence="2">The sequence shown here is derived from an EMBL/GenBank/DDBJ whole genome shotgun (WGS) entry which is preliminary data.</text>
</comment>
<dbReference type="EMBL" id="JBHFAB010000015">
    <property type="protein sequence ID" value="MFC1419005.1"/>
    <property type="molecule type" value="Genomic_DNA"/>
</dbReference>
<sequence length="615" mass="61446">MTGPVDAADAVDALAGWRLRPGVAVTPLRDGIHLRGRRSNVTLEGSRALPGLWRLLDELLRTGDRTALLRDAPVGSPVRAALGMLVGHLRAHDLLVEPVADDGSDAVRWLRAVADRPDAVAAAIASARLEVLGAEPGGALAQAAGRALTRGGAAPGYVAAEGAPGRILLVCSSPDGGRGADGGPGRTSGAGGTGGAGGLDGNGSRPGGTGARLAVAAGVSGGTAFVTAPGSPEQARADAAALTLRLGLERTALDDDGAGSAVLTTLVAGAAAQRLLCAVAGMLDPASEGDDRRTLPDRPSVLVATARPLQSGYHCWLGPDLLDLDRAAVVAPPDTLAEALRRAAALSDEVVGALAPALPGALPQLPVALAACPLPGGGTLTAAAARVDMARLDAICRAAELRLSGAESAVSVGVDPGHAQGRALRRAAVRLPVPSGSTALPQEARLSPHRQARHWWSTLTGRLGVAAELTVVPVGVDGSAFRAVVRDGSDRLLGDAVEATPGDAAAFAALAATAHVHCAAVDVTPGQLSLPTGSSAGIASAGAVFAGWEDDGWTVKWLADVASRERELQAALRQLTGLHAVPWAPGGTGDADARAVAAALHGCGFTVLRTTGGSR</sequence>
<name>A0ABV6VZ45_9ACTN</name>
<evidence type="ECO:0000313" key="3">
    <source>
        <dbReference type="Proteomes" id="UP001592531"/>
    </source>
</evidence>
<dbReference type="RefSeq" id="WP_380537873.1">
    <property type="nucleotide sequence ID" value="NZ_JBHFAB010000015.1"/>
</dbReference>
<evidence type="ECO:0000313" key="2">
    <source>
        <dbReference type="EMBL" id="MFC1419005.1"/>
    </source>
</evidence>
<gene>
    <name evidence="2" type="ORF">ACEZDE_20565</name>
</gene>
<dbReference type="Proteomes" id="UP001592531">
    <property type="component" value="Unassembled WGS sequence"/>
</dbReference>
<feature type="compositionally biased region" description="Gly residues" evidence="1">
    <location>
        <begin position="176"/>
        <end position="210"/>
    </location>
</feature>
<keyword evidence="3" id="KW-1185">Reference proteome</keyword>
<proteinExistence type="predicted"/>
<protein>
    <submittedName>
        <fullName evidence="2">Uncharacterized protein</fullName>
    </submittedName>
</protein>
<reference evidence="2 3" key="1">
    <citation type="submission" date="2024-09" db="EMBL/GenBank/DDBJ databases">
        <authorList>
            <person name="Lee S.D."/>
        </authorList>
    </citation>
    <scope>NUCLEOTIDE SEQUENCE [LARGE SCALE GENOMIC DNA]</scope>
    <source>
        <strain evidence="2 3">N8-3</strain>
    </source>
</reference>
<evidence type="ECO:0000256" key="1">
    <source>
        <dbReference type="SAM" id="MobiDB-lite"/>
    </source>
</evidence>
<organism evidence="2 3">
    <name type="scientific">Streptacidiphilus cavernicola</name>
    <dbReference type="NCBI Taxonomy" id="3342716"/>
    <lineage>
        <taxon>Bacteria</taxon>
        <taxon>Bacillati</taxon>
        <taxon>Actinomycetota</taxon>
        <taxon>Actinomycetes</taxon>
        <taxon>Kitasatosporales</taxon>
        <taxon>Streptomycetaceae</taxon>
        <taxon>Streptacidiphilus</taxon>
    </lineage>
</organism>